<protein>
    <submittedName>
        <fullName evidence="1">Uncharacterized protein</fullName>
    </submittedName>
</protein>
<name>A0A6J5L9J7_9CAUD</name>
<proteinExistence type="predicted"/>
<gene>
    <name evidence="1" type="ORF">UFOVP100_34</name>
</gene>
<evidence type="ECO:0000313" key="1">
    <source>
        <dbReference type="EMBL" id="CAB4128459.1"/>
    </source>
</evidence>
<reference evidence="1" key="1">
    <citation type="submission" date="2020-04" db="EMBL/GenBank/DDBJ databases">
        <authorList>
            <person name="Chiriac C."/>
            <person name="Salcher M."/>
            <person name="Ghai R."/>
            <person name="Kavagutti S V."/>
        </authorList>
    </citation>
    <scope>NUCLEOTIDE SEQUENCE</scope>
</reference>
<dbReference type="EMBL" id="LR796229">
    <property type="protein sequence ID" value="CAB4128459.1"/>
    <property type="molecule type" value="Genomic_DNA"/>
</dbReference>
<organism evidence="1">
    <name type="scientific">uncultured Caudovirales phage</name>
    <dbReference type="NCBI Taxonomy" id="2100421"/>
    <lineage>
        <taxon>Viruses</taxon>
        <taxon>Duplodnaviria</taxon>
        <taxon>Heunggongvirae</taxon>
        <taxon>Uroviricota</taxon>
        <taxon>Caudoviricetes</taxon>
        <taxon>Peduoviridae</taxon>
        <taxon>Maltschvirus</taxon>
        <taxon>Maltschvirus maltsch</taxon>
    </lineage>
</organism>
<accession>A0A6J5L9J7</accession>
<sequence length="69" mass="7606">MSGKYVSQKPTRGYNDRAPEVVRGKRVTEEAYAKAGACRNLAPQSMENYGKTDYLSDVSSAITKQMDGK</sequence>